<keyword evidence="2" id="KW-1185">Reference proteome</keyword>
<proteinExistence type="predicted"/>
<name>A0ABV0JRM6_9CYAN</name>
<dbReference type="RefSeq" id="WP_190419518.1">
    <property type="nucleotide sequence ID" value="NZ_JAMPKK010000036.1"/>
</dbReference>
<comment type="caution">
    <text evidence="1">The sequence shown here is derived from an EMBL/GenBank/DDBJ whole genome shotgun (WGS) entry which is preliminary data.</text>
</comment>
<evidence type="ECO:0000313" key="1">
    <source>
        <dbReference type="EMBL" id="MEP0866041.1"/>
    </source>
</evidence>
<dbReference type="Gene3D" id="3.90.550.10">
    <property type="entry name" value="Spore Coat Polysaccharide Biosynthesis Protein SpsA, Chain A"/>
    <property type="match status" value="1"/>
</dbReference>
<protein>
    <submittedName>
        <fullName evidence="1">Glycosyltransferase family 2 protein</fullName>
    </submittedName>
</protein>
<dbReference type="InterPro" id="IPR029044">
    <property type="entry name" value="Nucleotide-diphossugar_trans"/>
</dbReference>
<dbReference type="SUPFAM" id="SSF53448">
    <property type="entry name" value="Nucleotide-diphospho-sugar transferases"/>
    <property type="match status" value="1"/>
</dbReference>
<accession>A0ABV0JRM6</accession>
<reference evidence="1 2" key="1">
    <citation type="submission" date="2022-04" db="EMBL/GenBank/DDBJ databases">
        <title>Positive selection, recombination, and allopatry shape intraspecific diversity of widespread and dominant cyanobacteria.</title>
        <authorList>
            <person name="Wei J."/>
            <person name="Shu W."/>
            <person name="Hu C."/>
        </authorList>
    </citation>
    <scope>NUCLEOTIDE SEQUENCE [LARGE SCALE GENOMIC DNA]</scope>
    <source>
        <strain evidence="1 2">GB2-A5</strain>
    </source>
</reference>
<dbReference type="Proteomes" id="UP001442494">
    <property type="component" value="Unassembled WGS sequence"/>
</dbReference>
<dbReference type="EMBL" id="JAMPKK010000036">
    <property type="protein sequence ID" value="MEP0866041.1"/>
    <property type="molecule type" value="Genomic_DNA"/>
</dbReference>
<gene>
    <name evidence="1" type="ORF">NDI37_16360</name>
</gene>
<organism evidence="1 2">
    <name type="scientific">Funiculus sociatus GB2-A5</name>
    <dbReference type="NCBI Taxonomy" id="2933946"/>
    <lineage>
        <taxon>Bacteria</taxon>
        <taxon>Bacillati</taxon>
        <taxon>Cyanobacteriota</taxon>
        <taxon>Cyanophyceae</taxon>
        <taxon>Coleofasciculales</taxon>
        <taxon>Coleofasciculaceae</taxon>
        <taxon>Funiculus</taxon>
    </lineage>
</organism>
<sequence length="319" mass="37713">MTDWHLKTPVAIFIFKRPDTTQKVFEAIRQAKPLKLLVVSNIPPANKPDQAELNAAARAIIERVDWDCEILKNYSDTFLSAKDRIYTGLNWIFENVEEAIILEDDCVPHPSFFRFCEEILEYYRDEPKIMGISGSNFLKGSTRTDYSYYYSLFPNLWGWASWRRAWQHMDLEMKLWPEVRDQGWLMDILSDSRAVDWWSNVFRAVHENRTDTWDYQWVLSCWLQQGLYVVPNVNLVSNIGFGLTSTHTRDIYDWRANMPVEAMSFPLKHPNFILRDSQSDSLVLERYYYGSTTPNLLQRVSREARRARSLIKKKIFARK</sequence>
<evidence type="ECO:0000313" key="2">
    <source>
        <dbReference type="Proteomes" id="UP001442494"/>
    </source>
</evidence>